<dbReference type="GO" id="GO:0080120">
    <property type="term" value="P:CAAX-box protein maturation"/>
    <property type="evidence" value="ECO:0007669"/>
    <property type="project" value="UniProtKB-ARBA"/>
</dbReference>
<dbReference type="eggNOG" id="COG4449">
    <property type="taxonomic scope" value="Bacteria"/>
</dbReference>
<feature type="transmembrane region" description="Helical" evidence="1">
    <location>
        <begin position="151"/>
        <end position="169"/>
    </location>
</feature>
<keyword evidence="1" id="KW-1133">Transmembrane helix</keyword>
<sequence>MDILTLLQQRLLSASHQIPTGSAWGFSLVGLGLYALVALPWGWRGGLLRWEPVRSPAAIVSNGAIALVFPALVEEILFRVLPLPLPGSAIDPLRFWGWILGSLLVFIAAHPLNALIIFPDRKNTFFDPTFLTLAGLLGILCTAAYVQSGSLWPPVVLHWILVMVWLLLLGGAGRMGFVPPPAP</sequence>
<dbReference type="Pfam" id="PF02517">
    <property type="entry name" value="Rce1-like"/>
    <property type="match status" value="1"/>
</dbReference>
<evidence type="ECO:0000313" key="3">
    <source>
        <dbReference type="EMBL" id="KKJ00670.1"/>
    </source>
</evidence>
<name>A0A0M2PWX1_PROHO</name>
<organism evidence="3 4">
    <name type="scientific">Prochlorothrix hollandica PCC 9006 = CALU 1027</name>
    <dbReference type="NCBI Taxonomy" id="317619"/>
    <lineage>
        <taxon>Bacteria</taxon>
        <taxon>Bacillati</taxon>
        <taxon>Cyanobacteriota</taxon>
        <taxon>Cyanophyceae</taxon>
        <taxon>Prochlorotrichales</taxon>
        <taxon>Prochlorotrichaceae</taxon>
        <taxon>Prochlorothrix</taxon>
    </lineage>
</organism>
<evidence type="ECO:0000313" key="4">
    <source>
        <dbReference type="Proteomes" id="UP000034681"/>
    </source>
</evidence>
<keyword evidence="4" id="KW-1185">Reference proteome</keyword>
<dbReference type="RefSeq" id="WP_017714528.1">
    <property type="nucleotide sequence ID" value="NZ_KB235944.1"/>
</dbReference>
<feature type="transmembrane region" description="Helical" evidence="1">
    <location>
        <begin position="55"/>
        <end position="73"/>
    </location>
</feature>
<dbReference type="Proteomes" id="UP000034681">
    <property type="component" value="Unassembled WGS sequence"/>
</dbReference>
<dbReference type="OrthoDB" id="5141003at2"/>
<feature type="transmembrane region" description="Helical" evidence="1">
    <location>
        <begin position="125"/>
        <end position="145"/>
    </location>
</feature>
<accession>A0A0M2PWX1</accession>
<evidence type="ECO:0000256" key="1">
    <source>
        <dbReference type="SAM" id="Phobius"/>
    </source>
</evidence>
<dbReference type="AlphaFoldDB" id="A0A0M2PWX1"/>
<dbReference type="InterPro" id="IPR003675">
    <property type="entry name" value="Rce1/LyrA-like_dom"/>
</dbReference>
<dbReference type="EMBL" id="AJTX02000003">
    <property type="protein sequence ID" value="KKJ00670.1"/>
    <property type="molecule type" value="Genomic_DNA"/>
</dbReference>
<dbReference type="GO" id="GO:0004175">
    <property type="term" value="F:endopeptidase activity"/>
    <property type="evidence" value="ECO:0007669"/>
    <property type="project" value="UniProtKB-ARBA"/>
</dbReference>
<feature type="transmembrane region" description="Helical" evidence="1">
    <location>
        <begin position="23"/>
        <end position="43"/>
    </location>
</feature>
<evidence type="ECO:0000259" key="2">
    <source>
        <dbReference type="Pfam" id="PF02517"/>
    </source>
</evidence>
<comment type="caution">
    <text evidence="3">The sequence shown here is derived from an EMBL/GenBank/DDBJ whole genome shotgun (WGS) entry which is preliminary data.</text>
</comment>
<reference evidence="3" key="1">
    <citation type="submission" date="2012-04" db="EMBL/GenBank/DDBJ databases">
        <authorList>
            <person name="Borisov I.G."/>
            <person name="Ivanikova N.V."/>
            <person name="Pinevich A.V."/>
        </authorList>
    </citation>
    <scope>NUCLEOTIDE SEQUENCE</scope>
    <source>
        <strain evidence="3">CALU 1027</strain>
    </source>
</reference>
<keyword evidence="1" id="KW-0472">Membrane</keyword>
<proteinExistence type="predicted"/>
<protein>
    <recommendedName>
        <fullName evidence="2">CAAX prenyl protease 2/Lysostaphin resistance protein A-like domain-containing protein</fullName>
    </recommendedName>
</protein>
<feature type="transmembrane region" description="Helical" evidence="1">
    <location>
        <begin position="93"/>
        <end position="118"/>
    </location>
</feature>
<feature type="domain" description="CAAX prenyl protease 2/Lysostaphin resistance protein A-like" evidence="2">
    <location>
        <begin position="60"/>
        <end position="161"/>
    </location>
</feature>
<gene>
    <name evidence="3" type="ORF">PROH_05090</name>
</gene>
<keyword evidence="1" id="KW-0812">Transmembrane</keyword>